<comment type="similarity">
    <text evidence="6">Belongs to the NALF family.</text>
</comment>
<dbReference type="GO" id="GO:0098703">
    <property type="term" value="P:calcium ion import across plasma membrane"/>
    <property type="evidence" value="ECO:0007669"/>
    <property type="project" value="TreeGrafter"/>
</dbReference>
<evidence type="ECO:0000256" key="1">
    <source>
        <dbReference type="ARBA" id="ARBA00004141"/>
    </source>
</evidence>
<evidence type="ECO:0000256" key="8">
    <source>
        <dbReference type="SAM" id="SignalP"/>
    </source>
</evidence>
<keyword evidence="5" id="KW-0325">Glycoprotein</keyword>
<proteinExistence type="inferred from homology"/>
<name>A0A6P5JFQ7_PHACI</name>
<dbReference type="InParanoid" id="A0A6P5JFQ7"/>
<comment type="subcellular location">
    <subcellularLocation>
        <location evidence="1">Membrane</location>
        <topology evidence="1">Multi-pass membrane protein</topology>
    </subcellularLocation>
</comment>
<keyword evidence="9" id="KW-1185">Reference proteome</keyword>
<dbReference type="FunCoup" id="A0A6P5JFQ7">
    <property type="interactions" value="443"/>
</dbReference>
<feature type="compositionally biased region" description="Pro residues" evidence="7">
    <location>
        <begin position="116"/>
        <end position="143"/>
    </location>
</feature>
<keyword evidence="4" id="KW-0472">Membrane</keyword>
<evidence type="ECO:0000256" key="2">
    <source>
        <dbReference type="ARBA" id="ARBA00022692"/>
    </source>
</evidence>
<dbReference type="RefSeq" id="XP_020832248.1">
    <property type="nucleotide sequence ID" value="XM_020976589.1"/>
</dbReference>
<dbReference type="GO" id="GO:0005886">
    <property type="term" value="C:plasma membrane"/>
    <property type="evidence" value="ECO:0007669"/>
    <property type="project" value="TreeGrafter"/>
</dbReference>
<keyword evidence="2 10" id="KW-0812">Transmembrane</keyword>
<feature type="chain" id="PRO_5027744753" evidence="8">
    <location>
        <begin position="28"/>
        <end position="481"/>
    </location>
</feature>
<evidence type="ECO:0000313" key="9">
    <source>
        <dbReference type="Proteomes" id="UP000515140"/>
    </source>
</evidence>
<keyword evidence="8" id="KW-0732">Signal</keyword>
<accession>A0A6P5JFQ7</accession>
<dbReference type="KEGG" id="pcw:110201090"/>
<evidence type="ECO:0000256" key="4">
    <source>
        <dbReference type="ARBA" id="ARBA00023136"/>
    </source>
</evidence>
<evidence type="ECO:0000256" key="5">
    <source>
        <dbReference type="ARBA" id="ARBA00023180"/>
    </source>
</evidence>
<dbReference type="AlphaFoldDB" id="A0A6P5JFQ7"/>
<dbReference type="GO" id="GO:0015275">
    <property type="term" value="F:stretch-activated, monoatomic cation-selective, calcium channel activity"/>
    <property type="evidence" value="ECO:0007669"/>
    <property type="project" value="TreeGrafter"/>
</dbReference>
<evidence type="ECO:0000256" key="3">
    <source>
        <dbReference type="ARBA" id="ARBA00022989"/>
    </source>
</evidence>
<dbReference type="GeneID" id="110201090"/>
<gene>
    <name evidence="10" type="primary">FAM155B</name>
</gene>
<protein>
    <submittedName>
        <fullName evidence="10">Transmembrane protein FAM155B</fullName>
    </submittedName>
</protein>
<sequence length="481" mass="51534">MIRGAWTWPRRDAAALTLCCCCRCCCCCCYSCSSCCCCCCGCGCCCWAPRPPRGATSSDKPWADSERAQRWRLSLASLLFFTVLLSDRLWLCAGGRLRAKERSGSVRLPWGAAGPEPQPRPEAEPPPAMLLLLPPPPPPPPPGGSCGTLLGNLTQAAAAPGPGCGGGRGPSGPEAACLEPQALQRLVGAAPLRPLISPLPTSGRPQASQKNLLQGHFRNYTLAFCDSYSVADLLLGMAHQDSLDCSLDALLADLLATGPGAWEACLSCVQLYQRLDEHAQEKYDEFDCLLQKYLQAEEYSVRSCIGDCKAVYKAWLCSEYFNVTQQNCHPRVPCKQYCLEVQTRCPFVLPDNDELIYGGLPGFICAGVMESPRGPEEAECCEVDLKPCASLGGSKGSSWGGQAFPEPSHHHLLAPSVYRPSSLLLPVSGGSCLSPSRIRLCTLVFMLMLLHIVANFSSSQSAGGLGLEVLPALGEGVSREE</sequence>
<reference evidence="10" key="1">
    <citation type="submission" date="2025-08" db="UniProtKB">
        <authorList>
            <consortium name="RefSeq"/>
        </authorList>
    </citation>
    <scope>IDENTIFICATION</scope>
    <source>
        <tissue evidence="10">Spleen</tissue>
    </source>
</reference>
<evidence type="ECO:0000256" key="6">
    <source>
        <dbReference type="ARBA" id="ARBA00029445"/>
    </source>
</evidence>
<evidence type="ECO:0000256" key="7">
    <source>
        <dbReference type="SAM" id="MobiDB-lite"/>
    </source>
</evidence>
<dbReference type="PANTHER" id="PTHR15819:SF8">
    <property type="entry name" value="NALCN CHANNEL AUXILIARY FACTOR 2"/>
    <property type="match status" value="1"/>
</dbReference>
<dbReference type="Proteomes" id="UP000515140">
    <property type="component" value="Unplaced"/>
</dbReference>
<keyword evidence="3" id="KW-1133">Transmembrane helix</keyword>
<organism evidence="9 10">
    <name type="scientific">Phascolarctos cinereus</name>
    <name type="common">Koala</name>
    <dbReference type="NCBI Taxonomy" id="38626"/>
    <lineage>
        <taxon>Eukaryota</taxon>
        <taxon>Metazoa</taxon>
        <taxon>Chordata</taxon>
        <taxon>Craniata</taxon>
        <taxon>Vertebrata</taxon>
        <taxon>Euteleostomi</taxon>
        <taxon>Mammalia</taxon>
        <taxon>Metatheria</taxon>
        <taxon>Diprotodontia</taxon>
        <taxon>Phascolarctidae</taxon>
        <taxon>Phascolarctos</taxon>
    </lineage>
</organism>
<dbReference type="PANTHER" id="PTHR15819">
    <property type="entry name" value="TRANSMEMBRANE PROTEIN FAM155"/>
    <property type="match status" value="1"/>
</dbReference>
<dbReference type="CTD" id="27112"/>
<dbReference type="InterPro" id="IPR055288">
    <property type="entry name" value="NALCN_aux_factor_1/2"/>
</dbReference>
<feature type="region of interest" description="Disordered" evidence="7">
    <location>
        <begin position="107"/>
        <end position="150"/>
    </location>
</feature>
<feature type="signal peptide" evidence="8">
    <location>
        <begin position="1"/>
        <end position="27"/>
    </location>
</feature>
<evidence type="ECO:0000313" key="10">
    <source>
        <dbReference type="RefSeq" id="XP_020832248.1"/>
    </source>
</evidence>